<protein>
    <submittedName>
        <fullName evidence="2">Predicted protein</fullName>
    </submittedName>
</protein>
<gene>
    <name evidence="2" type="ORF">ARALYDRAFT_660911</name>
</gene>
<dbReference type="AlphaFoldDB" id="D7M2Z5"/>
<dbReference type="HOGENOM" id="CLU_1416933_0_0_1"/>
<dbReference type="Proteomes" id="UP000008694">
    <property type="component" value="Unassembled WGS sequence"/>
</dbReference>
<keyword evidence="3" id="KW-1185">Reference proteome</keyword>
<feature type="compositionally biased region" description="Basic and acidic residues" evidence="1">
    <location>
        <begin position="141"/>
        <end position="162"/>
    </location>
</feature>
<sequence>MEAARTPPSSSSEDKSPSSKRPKVSDRRPYFFPIFSCHLELLLGDGGGASIENSEPPTSGEAKIAAEPPPPPVAKDNENGDGSGTRMGENQQICDADQEEPIDGHSIDVEASLDLMGTMEQDLQKEVGNADLVMIDDQEKDLEKETEMGTKEKDGDEEAKSEKPKKKKRSKKGNTPTKVDALVANNVVLWLY</sequence>
<evidence type="ECO:0000313" key="2">
    <source>
        <dbReference type="EMBL" id="EFH47692.1"/>
    </source>
</evidence>
<feature type="compositionally biased region" description="Basic residues" evidence="1">
    <location>
        <begin position="163"/>
        <end position="172"/>
    </location>
</feature>
<feature type="compositionally biased region" description="Basic and acidic residues" evidence="1">
    <location>
        <begin position="12"/>
        <end position="27"/>
    </location>
</feature>
<organism evidence="3">
    <name type="scientific">Arabidopsis lyrata subsp. lyrata</name>
    <name type="common">Lyre-leaved rock-cress</name>
    <dbReference type="NCBI Taxonomy" id="81972"/>
    <lineage>
        <taxon>Eukaryota</taxon>
        <taxon>Viridiplantae</taxon>
        <taxon>Streptophyta</taxon>
        <taxon>Embryophyta</taxon>
        <taxon>Tracheophyta</taxon>
        <taxon>Spermatophyta</taxon>
        <taxon>Magnoliopsida</taxon>
        <taxon>eudicotyledons</taxon>
        <taxon>Gunneridae</taxon>
        <taxon>Pentapetalae</taxon>
        <taxon>rosids</taxon>
        <taxon>malvids</taxon>
        <taxon>Brassicales</taxon>
        <taxon>Brassicaceae</taxon>
        <taxon>Camelineae</taxon>
        <taxon>Arabidopsis</taxon>
    </lineage>
</organism>
<dbReference type="EMBL" id="GL348718">
    <property type="protein sequence ID" value="EFH47692.1"/>
    <property type="molecule type" value="Genomic_DNA"/>
</dbReference>
<dbReference type="Gramene" id="Al_scaffold_0006_976">
    <property type="protein sequence ID" value="Al_scaffold_0006_976"/>
    <property type="gene ID" value="Al_scaffold_0006_976"/>
</dbReference>
<reference evidence="3" key="1">
    <citation type="journal article" date="2011" name="Nat. Genet.">
        <title>The Arabidopsis lyrata genome sequence and the basis of rapid genome size change.</title>
        <authorList>
            <person name="Hu T.T."/>
            <person name="Pattyn P."/>
            <person name="Bakker E.G."/>
            <person name="Cao J."/>
            <person name="Cheng J.-F."/>
            <person name="Clark R.M."/>
            <person name="Fahlgren N."/>
            <person name="Fawcett J.A."/>
            <person name="Grimwood J."/>
            <person name="Gundlach H."/>
            <person name="Haberer G."/>
            <person name="Hollister J.D."/>
            <person name="Ossowski S."/>
            <person name="Ottilar R.P."/>
            <person name="Salamov A.A."/>
            <person name="Schneeberger K."/>
            <person name="Spannagl M."/>
            <person name="Wang X."/>
            <person name="Yang L."/>
            <person name="Nasrallah M.E."/>
            <person name="Bergelson J."/>
            <person name="Carrington J.C."/>
            <person name="Gaut B.S."/>
            <person name="Schmutz J."/>
            <person name="Mayer K.F.X."/>
            <person name="Van de Peer Y."/>
            <person name="Grigoriev I.V."/>
            <person name="Nordborg M."/>
            <person name="Weigel D."/>
            <person name="Guo Y.-L."/>
        </authorList>
    </citation>
    <scope>NUCLEOTIDE SEQUENCE [LARGE SCALE GENOMIC DNA]</scope>
    <source>
        <strain evidence="3">cv. MN47</strain>
    </source>
</reference>
<feature type="region of interest" description="Disordered" evidence="1">
    <location>
        <begin position="45"/>
        <end position="104"/>
    </location>
</feature>
<evidence type="ECO:0000313" key="3">
    <source>
        <dbReference type="Proteomes" id="UP000008694"/>
    </source>
</evidence>
<proteinExistence type="predicted"/>
<accession>D7M2Z5</accession>
<name>D7M2Z5_ARALL</name>
<feature type="region of interest" description="Disordered" evidence="1">
    <location>
        <begin position="1"/>
        <end position="27"/>
    </location>
</feature>
<evidence type="ECO:0000256" key="1">
    <source>
        <dbReference type="SAM" id="MobiDB-lite"/>
    </source>
</evidence>
<feature type="region of interest" description="Disordered" evidence="1">
    <location>
        <begin position="135"/>
        <end position="179"/>
    </location>
</feature>